<dbReference type="RefSeq" id="WP_057951626.1">
    <property type="nucleotide sequence ID" value="NZ_CP013118.1"/>
</dbReference>
<dbReference type="STRING" id="1307839.L21SP5_00358"/>
<reference evidence="2 3" key="1">
    <citation type="submission" date="2015-11" db="EMBL/GenBank/DDBJ databases">
        <title>Description and complete genome sequence of a novel strain predominating in hypersaline microbial mats and representing a new family of the Bacteriodetes phylum.</title>
        <authorList>
            <person name="Spring S."/>
            <person name="Bunk B."/>
            <person name="Sproer C."/>
            <person name="Klenk H.-P."/>
        </authorList>
    </citation>
    <scope>NUCLEOTIDE SEQUENCE [LARGE SCALE GENOMIC DNA]</scope>
    <source>
        <strain evidence="2 3">L21-Spi-D4</strain>
    </source>
</reference>
<feature type="signal peptide" evidence="1">
    <location>
        <begin position="1"/>
        <end position="19"/>
    </location>
</feature>
<evidence type="ECO:0000256" key="1">
    <source>
        <dbReference type="SAM" id="SignalP"/>
    </source>
</evidence>
<name>A0A0S2HVM5_9BACT</name>
<evidence type="ECO:0000313" key="2">
    <source>
        <dbReference type="EMBL" id="ALO14037.1"/>
    </source>
</evidence>
<organism evidence="2 3">
    <name type="scientific">Salinivirga cyanobacteriivorans</name>
    <dbReference type="NCBI Taxonomy" id="1307839"/>
    <lineage>
        <taxon>Bacteria</taxon>
        <taxon>Pseudomonadati</taxon>
        <taxon>Bacteroidota</taxon>
        <taxon>Bacteroidia</taxon>
        <taxon>Bacteroidales</taxon>
        <taxon>Salinivirgaceae</taxon>
        <taxon>Salinivirga</taxon>
    </lineage>
</organism>
<dbReference type="OrthoDB" id="1065092at2"/>
<keyword evidence="1" id="KW-0732">Signal</keyword>
<dbReference type="AlphaFoldDB" id="A0A0S2HVM5"/>
<proteinExistence type="predicted"/>
<feature type="chain" id="PRO_5006599140" evidence="1">
    <location>
        <begin position="20"/>
        <end position="237"/>
    </location>
</feature>
<accession>A0A0S2HVM5</accession>
<evidence type="ECO:0000313" key="3">
    <source>
        <dbReference type="Proteomes" id="UP000064893"/>
    </source>
</evidence>
<keyword evidence="3" id="KW-1185">Reference proteome</keyword>
<gene>
    <name evidence="2" type="ORF">L21SP5_00358</name>
</gene>
<sequence precursor="true">MKLIKLCLLATLLPTYLFSSSNNDSLKIEPAIGLDLSTRYIWRGMMLDNAAQFQPWADLTYKHFSIGAWGSYATDGSFAEVDLYLSYAVKNFTFTLNDYFTENEDNLAEFDYFNWKDSKTNHALEALIAYQFSDKIPLKLTAGTFLYGYDLDEKGNNLYSTWLSASYTIDLDDSFVRLFVGGTPYESMYHNEAAITSAGVELTKNIAFTNTFSVPLNVNFTVNPATEDVFLTALISF</sequence>
<dbReference type="EMBL" id="CP013118">
    <property type="protein sequence ID" value="ALO14037.1"/>
    <property type="molecule type" value="Genomic_DNA"/>
</dbReference>
<protein>
    <submittedName>
        <fullName evidence="2">Uncharacterized protein</fullName>
    </submittedName>
</protein>
<dbReference type="KEGG" id="blq:L21SP5_00358"/>
<dbReference type="Proteomes" id="UP000064893">
    <property type="component" value="Chromosome"/>
</dbReference>